<keyword evidence="4" id="KW-1185">Reference proteome</keyword>
<dbReference type="RefSeq" id="WP_345586908.1">
    <property type="nucleotide sequence ID" value="NZ_BAABJG010000006.1"/>
</dbReference>
<name>A0ABW3UHD4_9BACL</name>
<dbReference type="Proteomes" id="UP001597180">
    <property type="component" value="Unassembled WGS sequence"/>
</dbReference>
<evidence type="ECO:0000313" key="3">
    <source>
        <dbReference type="EMBL" id="MFD1220148.1"/>
    </source>
</evidence>
<evidence type="ECO:0000256" key="1">
    <source>
        <dbReference type="ARBA" id="ARBA00022801"/>
    </source>
</evidence>
<gene>
    <name evidence="3" type="ORF">ACFQ4B_08460</name>
</gene>
<dbReference type="Gene3D" id="2.60.40.1180">
    <property type="entry name" value="Golgi alpha-mannosidase II"/>
    <property type="match status" value="1"/>
</dbReference>
<dbReference type="PANTHER" id="PTHR43053">
    <property type="entry name" value="GLYCOSIDASE FAMILY 31"/>
    <property type="match status" value="1"/>
</dbReference>
<dbReference type="InterPro" id="IPR013785">
    <property type="entry name" value="Aldolase_TIM"/>
</dbReference>
<evidence type="ECO:0000313" key="4">
    <source>
        <dbReference type="Proteomes" id="UP001597180"/>
    </source>
</evidence>
<protein>
    <submittedName>
        <fullName evidence="3">Glycoside hydrolase family 36 protein</fullName>
    </submittedName>
</protein>
<dbReference type="EMBL" id="JBHTLU010000013">
    <property type="protein sequence ID" value="MFD1220148.1"/>
    <property type="molecule type" value="Genomic_DNA"/>
</dbReference>
<organism evidence="3 4">
    <name type="scientific">Paenibacillus vulneris</name>
    <dbReference type="NCBI Taxonomy" id="1133364"/>
    <lineage>
        <taxon>Bacteria</taxon>
        <taxon>Bacillati</taxon>
        <taxon>Bacillota</taxon>
        <taxon>Bacilli</taxon>
        <taxon>Bacillales</taxon>
        <taxon>Paenibacillaceae</taxon>
        <taxon>Paenibacillus</taxon>
    </lineage>
</organism>
<dbReference type="Gene3D" id="3.20.20.70">
    <property type="entry name" value="Aldolase class I"/>
    <property type="match status" value="1"/>
</dbReference>
<keyword evidence="2" id="KW-0326">Glycosidase</keyword>
<dbReference type="InterPro" id="IPR013780">
    <property type="entry name" value="Glyco_hydro_b"/>
</dbReference>
<comment type="caution">
    <text evidence="3">The sequence shown here is derived from an EMBL/GenBank/DDBJ whole genome shotgun (WGS) entry which is preliminary data.</text>
</comment>
<accession>A0ABW3UHD4</accession>
<dbReference type="SUPFAM" id="SSF51011">
    <property type="entry name" value="Glycosyl hydrolase domain"/>
    <property type="match status" value="1"/>
</dbReference>
<dbReference type="InterPro" id="IPR017853">
    <property type="entry name" value="GH"/>
</dbReference>
<dbReference type="InterPro" id="IPR050985">
    <property type="entry name" value="Alpha-glycosidase_related"/>
</dbReference>
<proteinExistence type="predicted"/>
<dbReference type="InterPro" id="IPR002252">
    <property type="entry name" value="Glyco_hydro_36"/>
</dbReference>
<dbReference type="Pfam" id="PF02065">
    <property type="entry name" value="Melibiase"/>
    <property type="match status" value="1"/>
</dbReference>
<dbReference type="PANTHER" id="PTHR43053:SF3">
    <property type="entry name" value="ALPHA-GALACTOSIDASE C-RELATED"/>
    <property type="match status" value="1"/>
</dbReference>
<reference evidence="4" key="1">
    <citation type="journal article" date="2019" name="Int. J. Syst. Evol. Microbiol.">
        <title>The Global Catalogue of Microorganisms (GCM) 10K type strain sequencing project: providing services to taxonomists for standard genome sequencing and annotation.</title>
        <authorList>
            <consortium name="The Broad Institute Genomics Platform"/>
            <consortium name="The Broad Institute Genome Sequencing Center for Infectious Disease"/>
            <person name="Wu L."/>
            <person name="Ma J."/>
        </authorList>
    </citation>
    <scope>NUCLEOTIDE SEQUENCE [LARGE SCALE GENOMIC DNA]</scope>
    <source>
        <strain evidence="4">CCUG 53270</strain>
    </source>
</reference>
<sequence length="589" mass="67473">MLIVSVIKTSGSSIRLSDGTVAAETDVRIEQEWHGDRLKARVVNTSNQPFRIQEAVLFAGELALKPETPFYGEGFMMLCQYEGTLASPQLLGAYGTDWDFFRLPRTRYNEHLWTVYNLIQLSPEHQDPILLAFTSCNRFVGEFRFKDNYMEIVMDTEGLELEPGQSWELESFIAISSPDPHTLYERLAGDIQSNHPRKTYPEIPSGWCSYYCLRPMNALGLYENARGIAERIPELKRIQIDGGYEAHNGDWLIPRASLGADMKTICEGIRAEGVEAAGYISPFIVSTESNLFKEHPDWLVRDEEGNPFNEIGRKREWYMLDGTHPEVQNYLRHISRVMHDEWGIRYFKLDFLAYGCLPGGVRYDPKATRVEAFRQGMKAIVDEVGHDSFILGCNAPFWPILGLIHGNRVTNDIFRDWKHVSNNARELFYRNWQHDTLWYNDPDVIVLESLDLTGRKNGEVVIKKSTLTEQEFEFHKAFIAASGGMILSGDLLYQLSESNIRVLKKLIADTGKAARFDDTSFTVGRIQQEDHLTLCLFNWEDEGREMHAALEGTYRVSDYWTDEELGEFSGEIHIRMEPHAGRVLVCKPA</sequence>
<keyword evidence="1 3" id="KW-0378">Hydrolase</keyword>
<dbReference type="CDD" id="cd14791">
    <property type="entry name" value="GH36"/>
    <property type="match status" value="1"/>
</dbReference>
<dbReference type="GO" id="GO:0016787">
    <property type="term" value="F:hydrolase activity"/>
    <property type="evidence" value="ECO:0007669"/>
    <property type="project" value="UniProtKB-KW"/>
</dbReference>
<evidence type="ECO:0000256" key="2">
    <source>
        <dbReference type="ARBA" id="ARBA00023295"/>
    </source>
</evidence>
<dbReference type="SUPFAM" id="SSF51445">
    <property type="entry name" value="(Trans)glycosidases"/>
    <property type="match status" value="1"/>
</dbReference>